<feature type="compositionally biased region" description="Pro residues" evidence="1">
    <location>
        <begin position="80"/>
        <end position="95"/>
    </location>
</feature>
<feature type="compositionally biased region" description="Pro residues" evidence="1">
    <location>
        <begin position="285"/>
        <end position="303"/>
    </location>
</feature>
<accession>A0AAV9RFU0</accession>
<evidence type="ECO:0000313" key="3">
    <source>
        <dbReference type="EMBL" id="KAK5607831.1"/>
    </source>
</evidence>
<dbReference type="GO" id="GO:0003779">
    <property type="term" value="F:actin binding"/>
    <property type="evidence" value="ECO:0007669"/>
    <property type="project" value="InterPro"/>
</dbReference>
<comment type="caution">
    <text evidence="3">The sequence shown here is derived from an EMBL/GenBank/DDBJ whole genome shotgun (WGS) entry which is preliminary data.</text>
</comment>
<feature type="region of interest" description="Disordered" evidence="1">
    <location>
        <begin position="139"/>
        <end position="476"/>
    </location>
</feature>
<organism evidence="3 4">
    <name type="scientific">Crenichthys baileyi</name>
    <name type="common">White River springfish</name>
    <dbReference type="NCBI Taxonomy" id="28760"/>
    <lineage>
        <taxon>Eukaryota</taxon>
        <taxon>Metazoa</taxon>
        <taxon>Chordata</taxon>
        <taxon>Craniata</taxon>
        <taxon>Vertebrata</taxon>
        <taxon>Euteleostomi</taxon>
        <taxon>Actinopterygii</taxon>
        <taxon>Neopterygii</taxon>
        <taxon>Teleostei</taxon>
        <taxon>Neoteleostei</taxon>
        <taxon>Acanthomorphata</taxon>
        <taxon>Ovalentaria</taxon>
        <taxon>Atherinomorphae</taxon>
        <taxon>Cyprinodontiformes</taxon>
        <taxon>Goodeidae</taxon>
        <taxon>Crenichthys</taxon>
    </lineage>
</organism>
<feature type="compositionally biased region" description="Low complexity" evidence="1">
    <location>
        <begin position="223"/>
        <end position="250"/>
    </location>
</feature>
<evidence type="ECO:0000256" key="1">
    <source>
        <dbReference type="SAM" id="MobiDB-lite"/>
    </source>
</evidence>
<feature type="compositionally biased region" description="Polar residues" evidence="1">
    <location>
        <begin position="96"/>
        <end position="105"/>
    </location>
</feature>
<protein>
    <recommendedName>
        <fullName evidence="2">WH2 domain-containing protein</fullName>
    </recommendedName>
</protein>
<evidence type="ECO:0000259" key="2">
    <source>
        <dbReference type="PROSITE" id="PS51082"/>
    </source>
</evidence>
<feature type="compositionally biased region" description="Polar residues" evidence="1">
    <location>
        <begin position="210"/>
        <end position="222"/>
    </location>
</feature>
<feature type="domain" description="WH2" evidence="2">
    <location>
        <begin position="114"/>
        <end position="131"/>
    </location>
</feature>
<proteinExistence type="predicted"/>
<evidence type="ECO:0000313" key="4">
    <source>
        <dbReference type="Proteomes" id="UP001311232"/>
    </source>
</evidence>
<reference evidence="3 4" key="1">
    <citation type="submission" date="2021-06" db="EMBL/GenBank/DDBJ databases">
        <authorList>
            <person name="Palmer J.M."/>
        </authorList>
    </citation>
    <scope>NUCLEOTIDE SEQUENCE [LARGE SCALE GENOMIC DNA]</scope>
    <source>
        <strain evidence="3 4">MEX-2019</strain>
        <tissue evidence="3">Muscle</tissue>
    </source>
</reference>
<keyword evidence="4" id="KW-1185">Reference proteome</keyword>
<feature type="compositionally biased region" description="Low complexity" evidence="1">
    <location>
        <begin position="186"/>
        <end position="197"/>
    </location>
</feature>
<name>A0AAV9RFU0_9TELE</name>
<feature type="compositionally biased region" description="Low complexity" evidence="1">
    <location>
        <begin position="152"/>
        <end position="168"/>
    </location>
</feature>
<dbReference type="AlphaFoldDB" id="A0AAV9RFU0"/>
<dbReference type="Pfam" id="PF02205">
    <property type="entry name" value="WH2"/>
    <property type="match status" value="1"/>
</dbReference>
<dbReference type="InterPro" id="IPR003124">
    <property type="entry name" value="WH2_dom"/>
</dbReference>
<feature type="compositionally biased region" description="Low complexity" evidence="1">
    <location>
        <begin position="398"/>
        <end position="412"/>
    </location>
</feature>
<dbReference type="CDD" id="cd22077">
    <property type="entry name" value="WH2_WAS_WASL-2_3"/>
    <property type="match status" value="1"/>
</dbReference>
<feature type="region of interest" description="Disordered" evidence="1">
    <location>
        <begin position="76"/>
        <end position="109"/>
    </location>
</feature>
<dbReference type="SMART" id="SM00246">
    <property type="entry name" value="WH2"/>
    <property type="match status" value="1"/>
</dbReference>
<dbReference type="EMBL" id="JAHHUM010001930">
    <property type="protein sequence ID" value="KAK5607831.1"/>
    <property type="molecule type" value="Genomic_DNA"/>
</dbReference>
<sequence>MFTCFLKRVVQSSVFFLKFLIPSPYLSFTNIIWNIIKLPGTGPSTSFGQVTHSWEDELISVEALRLSGFRRSGVVSSRMPIPPPPPPPGGPPLPPTFSQVNTTPPKLSREEVKGRGALLSDICKGTNLRKVAVVNDRSAPLLDKPKGGGAATGANGSTAGSPSGSAPPIVSLFTGGLPKLKPVGDSSSGRSPLARPAAPRPPSHRHDNTESPSPQALSPMETSQSQRPSLPNLSSSPSPSCPSSAASSPSTGMKHSSSAPPPPPPLSRRGNAPSPPSSYNREKPLPPTPNNTPPLPTKPPPSPSNSRRPPTSGGNPSSSSSSLAPPPPPYRINGPTGGGEVAPELPQRHNSLSNKRPAPSPGGHTPTRGPAPPPPPASPTPSQQGANRPPPPIREPPSRGAAPPVPAPLSSSTRAGGRDAPPPPPYRTHGSPSLSSDPPSRGKPPPPPSRTPAAPPPPPPPLRNGHSSSSSIPRSFVDDFESKYSFHPLDDFPPPDEYRYFTKIYPSKASRGTTRLQQLRKLLLLFPG</sequence>
<dbReference type="Proteomes" id="UP001311232">
    <property type="component" value="Unassembled WGS sequence"/>
</dbReference>
<gene>
    <name evidence="3" type="ORF">CRENBAI_010463</name>
</gene>
<feature type="compositionally biased region" description="Pro residues" evidence="1">
    <location>
        <begin position="441"/>
        <end position="462"/>
    </location>
</feature>
<feature type="compositionally biased region" description="Pro residues" evidence="1">
    <location>
        <begin position="369"/>
        <end position="379"/>
    </location>
</feature>
<dbReference type="PROSITE" id="PS51082">
    <property type="entry name" value="WH2"/>
    <property type="match status" value="1"/>
</dbReference>
<feature type="compositionally biased region" description="Low complexity" evidence="1">
    <location>
        <begin position="304"/>
        <end position="323"/>
    </location>
</feature>